<dbReference type="Proteomes" id="UP000574390">
    <property type="component" value="Unassembled WGS sequence"/>
</dbReference>
<comment type="caution">
    <text evidence="1">The sequence shown here is derived from an EMBL/GenBank/DDBJ whole genome shotgun (WGS) entry which is preliminary data.</text>
</comment>
<name>A0A7J6Q3C6_PEROL</name>
<proteinExistence type="predicted"/>
<gene>
    <name evidence="1" type="ORF">FOZ62_010916</name>
</gene>
<evidence type="ECO:0000313" key="1">
    <source>
        <dbReference type="EMBL" id="KAF4702828.1"/>
    </source>
</evidence>
<accession>A0A7J6Q3C6</accession>
<dbReference type="AlphaFoldDB" id="A0A7J6Q3C6"/>
<feature type="non-terminal residue" evidence="1">
    <location>
        <position position="1"/>
    </location>
</feature>
<sequence length="160" mass="17639">ADLLVAKAAYESVADAYDLPAVLLNRKLQQLPSNEASSDADGSETAQSDLLTSLPLCTPEIMTPDATLVVILNCDGNPTVSYWRNKGSGDGSCDLWELEEVDDSGDLINERGRVLSVTRNNGFFDSQPTVCAYKLRLPLTRPSKKKLDDIIHWLREHHPQ</sequence>
<organism evidence="1 2">
    <name type="scientific">Perkinsus olseni</name>
    <name type="common">Perkinsus atlanticus</name>
    <dbReference type="NCBI Taxonomy" id="32597"/>
    <lineage>
        <taxon>Eukaryota</taxon>
        <taxon>Sar</taxon>
        <taxon>Alveolata</taxon>
        <taxon>Perkinsozoa</taxon>
        <taxon>Perkinsea</taxon>
        <taxon>Perkinsida</taxon>
        <taxon>Perkinsidae</taxon>
        <taxon>Perkinsus</taxon>
    </lineage>
</organism>
<evidence type="ECO:0000313" key="2">
    <source>
        <dbReference type="Proteomes" id="UP000574390"/>
    </source>
</evidence>
<protein>
    <submittedName>
        <fullName evidence="1">Uncharacterized protein</fullName>
    </submittedName>
</protein>
<dbReference type="EMBL" id="JABANM010032498">
    <property type="protein sequence ID" value="KAF4702828.1"/>
    <property type="molecule type" value="Genomic_DNA"/>
</dbReference>
<reference evidence="1 2" key="1">
    <citation type="submission" date="2020-04" db="EMBL/GenBank/DDBJ databases">
        <title>Perkinsus olseni comparative genomics.</title>
        <authorList>
            <person name="Bogema D.R."/>
        </authorList>
    </citation>
    <scope>NUCLEOTIDE SEQUENCE [LARGE SCALE GENOMIC DNA]</scope>
    <source>
        <strain evidence="1">ATCC PRA-205</strain>
    </source>
</reference>